<feature type="transmembrane region" description="Helical" evidence="8">
    <location>
        <begin position="12"/>
        <end position="35"/>
    </location>
</feature>
<gene>
    <name evidence="10" type="ORF">WSS_A22233</name>
</gene>
<dbReference type="InterPro" id="IPR036259">
    <property type="entry name" value="MFS_trans_sf"/>
</dbReference>
<dbReference type="Proteomes" id="UP000005951">
    <property type="component" value="Unassembled WGS sequence"/>
</dbReference>
<keyword evidence="2" id="KW-0813">Transport</keyword>
<proteinExistence type="predicted"/>
<name>K8XQN5_RHOOP</name>
<keyword evidence="4 8" id="KW-0812">Transmembrane</keyword>
<feature type="region of interest" description="Disordered" evidence="7">
    <location>
        <begin position="191"/>
        <end position="227"/>
    </location>
</feature>
<dbReference type="Gene3D" id="1.20.1720.10">
    <property type="entry name" value="Multidrug resistance protein D"/>
    <property type="match status" value="1"/>
</dbReference>
<dbReference type="PROSITE" id="PS50850">
    <property type="entry name" value="MFS"/>
    <property type="match status" value="1"/>
</dbReference>
<dbReference type="PANTHER" id="PTHR42718:SF46">
    <property type="entry name" value="BLR6921 PROTEIN"/>
    <property type="match status" value="1"/>
</dbReference>
<comment type="subcellular location">
    <subcellularLocation>
        <location evidence="1">Cell membrane</location>
        <topology evidence="1">Multi-pass membrane protein</topology>
    </subcellularLocation>
</comment>
<accession>K8XQN5</accession>
<evidence type="ECO:0000256" key="2">
    <source>
        <dbReference type="ARBA" id="ARBA00022448"/>
    </source>
</evidence>
<evidence type="ECO:0000256" key="4">
    <source>
        <dbReference type="ARBA" id="ARBA00022692"/>
    </source>
</evidence>
<evidence type="ECO:0000256" key="1">
    <source>
        <dbReference type="ARBA" id="ARBA00004651"/>
    </source>
</evidence>
<organism evidence="10 11">
    <name type="scientific">Rhodococcus opacus M213</name>
    <dbReference type="NCBI Taxonomy" id="1129896"/>
    <lineage>
        <taxon>Bacteria</taxon>
        <taxon>Bacillati</taxon>
        <taxon>Actinomycetota</taxon>
        <taxon>Actinomycetes</taxon>
        <taxon>Mycobacteriales</taxon>
        <taxon>Nocardiaceae</taxon>
        <taxon>Rhodococcus</taxon>
    </lineage>
</organism>
<dbReference type="EMBL" id="AJYC02000069">
    <property type="protein sequence ID" value="EKT80482.1"/>
    <property type="molecule type" value="Genomic_DNA"/>
</dbReference>
<feature type="region of interest" description="Disordered" evidence="7">
    <location>
        <begin position="142"/>
        <end position="163"/>
    </location>
</feature>
<evidence type="ECO:0000313" key="11">
    <source>
        <dbReference type="Proteomes" id="UP000005951"/>
    </source>
</evidence>
<dbReference type="GO" id="GO:0022857">
    <property type="term" value="F:transmembrane transporter activity"/>
    <property type="evidence" value="ECO:0007669"/>
    <property type="project" value="InterPro"/>
</dbReference>
<comment type="caution">
    <text evidence="10">The sequence shown here is derived from an EMBL/GenBank/DDBJ whole genome shotgun (WGS) entry which is preliminary data.</text>
</comment>
<protein>
    <submittedName>
        <fullName evidence="10">EmrB/QacA family drug resistance transporter</fullName>
    </submittedName>
</protein>
<dbReference type="RefSeq" id="WP_005259897.1">
    <property type="nucleotide sequence ID" value="NZ_AJYC02000069.1"/>
</dbReference>
<evidence type="ECO:0000256" key="3">
    <source>
        <dbReference type="ARBA" id="ARBA00022475"/>
    </source>
</evidence>
<reference evidence="10 11" key="1">
    <citation type="journal article" date="2013" name="Genome Announc.">
        <title>Draft Genome Sequence of Rhodococcus opacus Strain M213 Shows a Diverse Catabolic Potential.</title>
        <authorList>
            <person name="Pathak A."/>
            <person name="Green S.J."/>
            <person name="Ogram A."/>
            <person name="Chauhan A."/>
        </authorList>
    </citation>
    <scope>NUCLEOTIDE SEQUENCE [LARGE SCALE GENOMIC DNA]</scope>
    <source>
        <strain evidence="10 11">M213</strain>
    </source>
</reference>
<feature type="compositionally biased region" description="Low complexity" evidence="7">
    <location>
        <begin position="142"/>
        <end position="153"/>
    </location>
</feature>
<dbReference type="GO" id="GO:0005886">
    <property type="term" value="C:plasma membrane"/>
    <property type="evidence" value="ECO:0007669"/>
    <property type="project" value="UniProtKB-SubCell"/>
</dbReference>
<evidence type="ECO:0000256" key="5">
    <source>
        <dbReference type="ARBA" id="ARBA00022989"/>
    </source>
</evidence>
<evidence type="ECO:0000313" key="10">
    <source>
        <dbReference type="EMBL" id="EKT80482.1"/>
    </source>
</evidence>
<evidence type="ECO:0000256" key="8">
    <source>
        <dbReference type="SAM" id="Phobius"/>
    </source>
</evidence>
<feature type="domain" description="Major facilitator superfamily (MFS) profile" evidence="9">
    <location>
        <begin position="1"/>
        <end position="270"/>
    </location>
</feature>
<feature type="transmembrane region" description="Helical" evidence="8">
    <location>
        <begin position="95"/>
        <end position="112"/>
    </location>
</feature>
<evidence type="ECO:0000259" key="9">
    <source>
        <dbReference type="PROSITE" id="PS50850"/>
    </source>
</evidence>
<dbReference type="SUPFAM" id="SSF103473">
    <property type="entry name" value="MFS general substrate transporter"/>
    <property type="match status" value="1"/>
</dbReference>
<dbReference type="Pfam" id="PF07690">
    <property type="entry name" value="MFS_1"/>
    <property type="match status" value="1"/>
</dbReference>
<keyword evidence="5 8" id="KW-1133">Transmembrane helix</keyword>
<dbReference type="InterPro" id="IPR011701">
    <property type="entry name" value="MFS"/>
</dbReference>
<dbReference type="AlphaFoldDB" id="K8XQN5"/>
<dbReference type="PANTHER" id="PTHR42718">
    <property type="entry name" value="MAJOR FACILITATOR SUPERFAMILY MULTIDRUG TRANSPORTER MFSC"/>
    <property type="match status" value="1"/>
</dbReference>
<keyword evidence="6 8" id="KW-0472">Membrane</keyword>
<sequence length="270" mass="28157">MQVASKLTLQVGIAVFIAASLVGGFGQSTAMLIAARAVQDVGAAMTAPNAPALIATTFDSRKMRDAALSLYGAMSGIGIVIGLVLGGVLTDLLDWRWVFFINVPIGLLVLIGSRTLVAAERPDVWEPSVPFWAPAAWSQSSTRSPASARRASPTPLPTTARGANEALVDGYSTALVQRRCDARLVGVDPVDGGRSGVPKQPRFPHSGVTAPRLPSRAGRGPLSATDGVSVPRRNLDWSLRGGAPPRWLRSVEIASVGFGGSSPYAVPLAQ</sequence>
<feature type="transmembrane region" description="Helical" evidence="8">
    <location>
        <begin position="68"/>
        <end position="89"/>
    </location>
</feature>
<evidence type="ECO:0000256" key="6">
    <source>
        <dbReference type="ARBA" id="ARBA00023136"/>
    </source>
</evidence>
<evidence type="ECO:0000256" key="7">
    <source>
        <dbReference type="SAM" id="MobiDB-lite"/>
    </source>
</evidence>
<keyword evidence="3" id="KW-1003">Cell membrane</keyword>
<dbReference type="InterPro" id="IPR020846">
    <property type="entry name" value="MFS_dom"/>
</dbReference>